<reference evidence="1 2" key="1">
    <citation type="submission" date="2019-02" db="EMBL/GenBank/DDBJ databases">
        <title>Deep-cultivation of Planctomycetes and their phenomic and genomic characterization uncovers novel biology.</title>
        <authorList>
            <person name="Wiegand S."/>
            <person name="Jogler M."/>
            <person name="Boedeker C."/>
            <person name="Pinto D."/>
            <person name="Vollmers J."/>
            <person name="Rivas-Marin E."/>
            <person name="Kohn T."/>
            <person name="Peeters S.H."/>
            <person name="Heuer A."/>
            <person name="Rast P."/>
            <person name="Oberbeckmann S."/>
            <person name="Bunk B."/>
            <person name="Jeske O."/>
            <person name="Meyerdierks A."/>
            <person name="Storesund J.E."/>
            <person name="Kallscheuer N."/>
            <person name="Luecker S."/>
            <person name="Lage O.M."/>
            <person name="Pohl T."/>
            <person name="Merkel B.J."/>
            <person name="Hornburger P."/>
            <person name="Mueller R.-W."/>
            <person name="Bruemmer F."/>
            <person name="Labrenz M."/>
            <person name="Spormann A.M."/>
            <person name="Op den Camp H."/>
            <person name="Overmann J."/>
            <person name="Amann R."/>
            <person name="Jetten M.S.M."/>
            <person name="Mascher T."/>
            <person name="Medema M.H."/>
            <person name="Devos D.P."/>
            <person name="Kaster A.-K."/>
            <person name="Ovreas L."/>
            <person name="Rohde M."/>
            <person name="Galperin M.Y."/>
            <person name="Jogler C."/>
        </authorList>
    </citation>
    <scope>NUCLEOTIDE SEQUENCE [LARGE SCALE GENOMIC DNA]</scope>
    <source>
        <strain evidence="1 2">ETA_A8</strain>
    </source>
</reference>
<protein>
    <submittedName>
        <fullName evidence="1">Uncharacterized protein</fullName>
    </submittedName>
</protein>
<dbReference type="AlphaFoldDB" id="A0A517Y9Z0"/>
<organism evidence="1 2">
    <name type="scientific">Anatilimnocola aggregata</name>
    <dbReference type="NCBI Taxonomy" id="2528021"/>
    <lineage>
        <taxon>Bacteria</taxon>
        <taxon>Pseudomonadati</taxon>
        <taxon>Planctomycetota</taxon>
        <taxon>Planctomycetia</taxon>
        <taxon>Pirellulales</taxon>
        <taxon>Pirellulaceae</taxon>
        <taxon>Anatilimnocola</taxon>
    </lineage>
</organism>
<dbReference type="RefSeq" id="WP_145087906.1">
    <property type="nucleotide sequence ID" value="NZ_CP036274.1"/>
</dbReference>
<keyword evidence="2" id="KW-1185">Reference proteome</keyword>
<name>A0A517Y9Z0_9BACT</name>
<dbReference type="Proteomes" id="UP000315017">
    <property type="component" value="Chromosome"/>
</dbReference>
<gene>
    <name evidence="1" type="ORF">ETAA8_21120</name>
</gene>
<accession>A0A517Y9Z0</accession>
<dbReference type="EMBL" id="CP036274">
    <property type="protein sequence ID" value="QDU27028.1"/>
    <property type="molecule type" value="Genomic_DNA"/>
</dbReference>
<proteinExistence type="predicted"/>
<evidence type="ECO:0000313" key="1">
    <source>
        <dbReference type="EMBL" id="QDU27028.1"/>
    </source>
</evidence>
<dbReference type="OrthoDB" id="292408at2"/>
<dbReference type="KEGG" id="aagg:ETAA8_21120"/>
<sequence>MTSISSIKSALSKLDPPVRWDLTQFALDLIGIFDPSPISDGANTIISLCRGDWFGAAINAVSMVPGADLAKILKLEKYLNSLKLVVKEAKRNPYLRVTLRPMMESFSKMLARLPRTNNTVIVRLDAEIKAFLHLPIGPQKFPLQLLKHTSPEHVRMLLKQEGFVMASAGEGAYKVASSKGVGVGSIEIWVKKDKASGGYFAVRMDMQGNAFKKDGGPGNFSIVSQTKSGVHQTHGGRPHYHKEWIPDGDYNTYLKSPTSNTFKYNDAGDLADDIAGTHIPR</sequence>
<dbReference type="CDD" id="cd20745">
    <property type="entry name" value="FIX_RhsA_AHH_HNH-like"/>
    <property type="match status" value="1"/>
</dbReference>
<evidence type="ECO:0000313" key="2">
    <source>
        <dbReference type="Proteomes" id="UP000315017"/>
    </source>
</evidence>